<sequence>MTPGNTVQGGRAMAATRSRAESPFAKCCGPSFDILWKFLGYLNELIVSEHSIVGWPELGSFYIEQHCPDVIGFLGQGKPEVSGPIRLKTRGRFFDVRDPIYKEYVCMWGLIKPMASNKSCLWATAKISPTGRDDQLLIVTQKHTSAKEASATAEVNPLEMMAKLHGLAGEVRDRCADDLRKAERLETTIETQLGLLADVIKRCFLGEHMEVGGAIARSCLLEQLDSSLLRQPPFDLDLSVTKKVAAAKAGL</sequence>
<reference evidence="1 2" key="1">
    <citation type="submission" date="2017-07" db="EMBL/GenBank/DDBJ databases">
        <title>Mechanisms for carbon and nitrogen cycling indicate functional differentiation within the Candidate Phyla Radiation.</title>
        <authorList>
            <person name="Danczak R.E."/>
            <person name="Johnston M.D."/>
            <person name="Kenah C."/>
            <person name="Slattery M."/>
            <person name="Wrighton K.C."/>
            <person name="Wilkins M.J."/>
        </authorList>
    </citation>
    <scope>NUCLEOTIDE SEQUENCE [LARGE SCALE GENOMIC DNA]</scope>
    <source>
        <strain evidence="1">Licking1014_96</strain>
    </source>
</reference>
<dbReference type="Proteomes" id="UP000318296">
    <property type="component" value="Unassembled WGS sequence"/>
</dbReference>
<accession>A0A554LD83</accession>
<gene>
    <name evidence="1" type="ORF">CEN92_366</name>
</gene>
<organism evidence="1 2">
    <name type="scientific">Candidatus Berkelbacteria bacterium Licking1014_96</name>
    <dbReference type="NCBI Taxonomy" id="2017149"/>
    <lineage>
        <taxon>Bacteria</taxon>
        <taxon>Candidatus Berkelbacteria</taxon>
    </lineage>
</organism>
<comment type="caution">
    <text evidence="1">The sequence shown here is derived from an EMBL/GenBank/DDBJ whole genome shotgun (WGS) entry which is preliminary data.</text>
</comment>
<evidence type="ECO:0000313" key="2">
    <source>
        <dbReference type="Proteomes" id="UP000318296"/>
    </source>
</evidence>
<proteinExistence type="predicted"/>
<protein>
    <submittedName>
        <fullName evidence="1">Uncharacterized protein</fullName>
    </submittedName>
</protein>
<name>A0A554LD83_9BACT</name>
<evidence type="ECO:0000313" key="1">
    <source>
        <dbReference type="EMBL" id="TSC90851.1"/>
    </source>
</evidence>
<dbReference type="AlphaFoldDB" id="A0A554LD83"/>
<dbReference type="EMBL" id="VMGH01000055">
    <property type="protein sequence ID" value="TSC90851.1"/>
    <property type="molecule type" value="Genomic_DNA"/>
</dbReference>